<dbReference type="AlphaFoldDB" id="A0A843XQL2"/>
<dbReference type="InterPro" id="IPR017853">
    <property type="entry name" value="GH"/>
</dbReference>
<dbReference type="GO" id="GO:0000272">
    <property type="term" value="P:polysaccharide catabolic process"/>
    <property type="evidence" value="ECO:0007669"/>
    <property type="project" value="InterPro"/>
</dbReference>
<keyword evidence="9" id="KW-1185">Reference proteome</keyword>
<dbReference type="GO" id="GO:0016985">
    <property type="term" value="F:mannan endo-1,4-beta-mannosidase activity"/>
    <property type="evidence" value="ECO:0007669"/>
    <property type="project" value="UniProtKB-EC"/>
</dbReference>
<feature type="domain" description="Glycoside hydrolase family 5" evidence="7">
    <location>
        <begin position="72"/>
        <end position="431"/>
    </location>
</feature>
<evidence type="ECO:0000256" key="3">
    <source>
        <dbReference type="ARBA" id="ARBA00012706"/>
    </source>
</evidence>
<dbReference type="InterPro" id="IPR001547">
    <property type="entry name" value="Glyco_hydro_5"/>
</dbReference>
<accession>A0A843XQL2</accession>
<feature type="transmembrane region" description="Helical" evidence="6">
    <location>
        <begin position="6"/>
        <end position="24"/>
    </location>
</feature>
<gene>
    <name evidence="8" type="ORF">Taro_054494</name>
</gene>
<dbReference type="PANTHER" id="PTHR31451">
    <property type="match status" value="1"/>
</dbReference>
<organism evidence="8 9">
    <name type="scientific">Colocasia esculenta</name>
    <name type="common">Wild taro</name>
    <name type="synonym">Arum esculentum</name>
    <dbReference type="NCBI Taxonomy" id="4460"/>
    <lineage>
        <taxon>Eukaryota</taxon>
        <taxon>Viridiplantae</taxon>
        <taxon>Streptophyta</taxon>
        <taxon>Embryophyta</taxon>
        <taxon>Tracheophyta</taxon>
        <taxon>Spermatophyta</taxon>
        <taxon>Magnoliopsida</taxon>
        <taxon>Liliopsida</taxon>
        <taxon>Araceae</taxon>
        <taxon>Aroideae</taxon>
        <taxon>Colocasieae</taxon>
        <taxon>Colocasia</taxon>
    </lineage>
</organism>
<comment type="similarity">
    <text evidence="2">Belongs to the glycosyl hydrolase 5 (cellulase A) family.</text>
</comment>
<comment type="catalytic activity">
    <reaction evidence="1">
        <text>Random hydrolysis of (1-&gt;4)-beta-D-mannosidic linkages in mannans, galactomannans and glucomannans.</text>
        <dbReference type="EC" id="3.2.1.78"/>
    </reaction>
</comment>
<dbReference type="OrthoDB" id="406631at2759"/>
<dbReference type="EC" id="3.2.1.78" evidence="3"/>
<comment type="caution">
    <text evidence="8">The sequence shown here is derived from an EMBL/GenBank/DDBJ whole genome shotgun (WGS) entry which is preliminary data.</text>
</comment>
<dbReference type="Gene3D" id="3.20.20.80">
    <property type="entry name" value="Glycosidases"/>
    <property type="match status" value="1"/>
</dbReference>
<keyword evidence="6" id="KW-0472">Membrane</keyword>
<keyword evidence="4" id="KW-0378">Hydrolase</keyword>
<evidence type="ECO:0000256" key="6">
    <source>
        <dbReference type="SAM" id="Phobius"/>
    </source>
</evidence>
<evidence type="ECO:0000259" key="7">
    <source>
        <dbReference type="Pfam" id="PF26410"/>
    </source>
</evidence>
<proteinExistence type="inferred from homology"/>
<protein>
    <recommendedName>
        <fullName evidence="3">mannan endo-1,4-beta-mannosidase</fullName>
        <ecNumber evidence="3">3.2.1.78</ecNumber>
    </recommendedName>
</protein>
<evidence type="ECO:0000256" key="4">
    <source>
        <dbReference type="ARBA" id="ARBA00022801"/>
    </source>
</evidence>
<dbReference type="Pfam" id="PF26410">
    <property type="entry name" value="GH5_mannosidase"/>
    <property type="match status" value="1"/>
</dbReference>
<dbReference type="PANTHER" id="PTHR31451:SF51">
    <property type="entry name" value="MANNAN ENDO-1,4-BETA-MANNOSIDASE 6"/>
    <property type="match status" value="1"/>
</dbReference>
<dbReference type="Proteomes" id="UP000652761">
    <property type="component" value="Unassembled WGS sequence"/>
</dbReference>
<keyword evidence="6" id="KW-1133">Transmembrane helix</keyword>
<dbReference type="SUPFAM" id="SSF51445">
    <property type="entry name" value="(Trans)glycosidases"/>
    <property type="match status" value="1"/>
</dbReference>
<keyword evidence="6" id="KW-0812">Transmembrane</keyword>
<evidence type="ECO:0000313" key="9">
    <source>
        <dbReference type="Proteomes" id="UP000652761"/>
    </source>
</evidence>
<evidence type="ECO:0000256" key="2">
    <source>
        <dbReference type="ARBA" id="ARBA00005641"/>
    </source>
</evidence>
<reference evidence="8" key="1">
    <citation type="submission" date="2017-07" db="EMBL/GenBank/DDBJ databases">
        <title>Taro Niue Genome Assembly and Annotation.</title>
        <authorList>
            <person name="Atibalentja N."/>
            <person name="Keating K."/>
            <person name="Fields C.J."/>
        </authorList>
    </citation>
    <scope>NUCLEOTIDE SEQUENCE</scope>
    <source>
        <strain evidence="8">Niue_2</strain>
        <tissue evidence="8">Leaf</tissue>
    </source>
</reference>
<sequence length="488" mass="54910">MGRACSSYPLFGVLLLAAFVYFNWSGGGFDPSRLRIPIPWMQPRMGFVSRNGTRFVVLPAEGEGGGAAEWLYVNGWNSYWLMGAAASVDSQERALVREMLRRGRAMGMDVCRTWAFNDGGEGSALQISPGRFNEQVFQALDYVIYEARRNGVRLILCLVNNLDAFGGKAQYVRWAEAAGVNLTSLSDPFFSHPVIKRYSKGYIKWEEKGRSMLFILIGVHVDSALLRVMGPFDFICYMLINAILTRRNSYSGIKYLDEPTIFAWELMNEPRCSSNTSAPLLQAWIAEMAAYVKSLDQKHLVTVGLEGFYGPRTKRLGANPGEWAASLGSDFVQNSAIEAIDFASVHAYPDSWIPNTVLEEKVKYLGNWVDTHVNDSQYILKKPVLFAEIGSYLHVDKQGIHDRDVFLKTVYDKIYESGKKGEAGAGALIWQLMVEGMQERYGDKFSLVAREHPSTYKLIKQQSCRLRHLLTREETNKTVGWSCSEVTP</sequence>
<evidence type="ECO:0000313" key="8">
    <source>
        <dbReference type="EMBL" id="MQM21453.1"/>
    </source>
</evidence>
<dbReference type="InterPro" id="IPR045053">
    <property type="entry name" value="MAN-like"/>
</dbReference>
<keyword evidence="5" id="KW-0326">Glycosidase</keyword>
<evidence type="ECO:0000256" key="5">
    <source>
        <dbReference type="ARBA" id="ARBA00023295"/>
    </source>
</evidence>
<dbReference type="EMBL" id="NMUH01011060">
    <property type="protein sequence ID" value="MQM21453.1"/>
    <property type="molecule type" value="Genomic_DNA"/>
</dbReference>
<evidence type="ECO:0000256" key="1">
    <source>
        <dbReference type="ARBA" id="ARBA00001678"/>
    </source>
</evidence>
<name>A0A843XQL2_COLES</name>